<organism evidence="1 2">
    <name type="scientific">Pelagerythrobacter marensis</name>
    <dbReference type="NCBI Taxonomy" id="543877"/>
    <lineage>
        <taxon>Bacteria</taxon>
        <taxon>Pseudomonadati</taxon>
        <taxon>Pseudomonadota</taxon>
        <taxon>Alphaproteobacteria</taxon>
        <taxon>Sphingomonadales</taxon>
        <taxon>Erythrobacteraceae</taxon>
        <taxon>Pelagerythrobacter</taxon>
    </lineage>
</organism>
<sequence length="61" mass="6645">MDTPVASPCRNICRVSADGALCEGCGRTLDEIGRWQTAEETERRAIVTAAAARLAQLRRAR</sequence>
<dbReference type="RefSeq" id="WP_338447314.1">
    <property type="nucleotide sequence ID" value="NZ_CP144918.1"/>
</dbReference>
<accession>A0ABZ2D640</accession>
<dbReference type="Proteomes" id="UP001335183">
    <property type="component" value="Chromosome"/>
</dbReference>
<evidence type="ECO:0000313" key="1">
    <source>
        <dbReference type="EMBL" id="WWA48431.1"/>
    </source>
</evidence>
<protein>
    <submittedName>
        <fullName evidence="1">DUF1289 domain-containing protein</fullName>
    </submittedName>
</protein>
<dbReference type="PANTHER" id="PTHR35175:SF2">
    <property type="entry name" value="DUF1289 DOMAIN-CONTAINING PROTEIN"/>
    <property type="match status" value="1"/>
</dbReference>
<proteinExistence type="predicted"/>
<keyword evidence="2" id="KW-1185">Reference proteome</keyword>
<name>A0ABZ2D640_9SPHN</name>
<dbReference type="Pfam" id="PF06945">
    <property type="entry name" value="DUF1289"/>
    <property type="match status" value="1"/>
</dbReference>
<dbReference type="InterPro" id="IPR010710">
    <property type="entry name" value="DUF1289"/>
</dbReference>
<evidence type="ECO:0000313" key="2">
    <source>
        <dbReference type="Proteomes" id="UP001335183"/>
    </source>
</evidence>
<dbReference type="PANTHER" id="PTHR35175">
    <property type="entry name" value="DUF1289 DOMAIN-CONTAINING PROTEIN"/>
    <property type="match status" value="1"/>
</dbReference>
<gene>
    <name evidence="1" type="ORF">V5F89_05910</name>
</gene>
<reference evidence="1 2" key="1">
    <citation type="submission" date="2024-02" db="EMBL/GenBank/DDBJ databases">
        <title>The whole genome sequence of five bacterial samples isolated from Abu Dhabi Sabkha-shore region.</title>
        <authorList>
            <person name="Sudalaimuthuasari N."/>
            <person name="Sarfraz B."/>
            <person name="Tuyisabe J.D."/>
            <person name="Mugisha Ntwali L.D.M."/>
            <person name="Ali A.I.A.A."/>
            <person name="Almansoori S.Z.A."/>
            <person name="Alajami H.S.A."/>
            <person name="Almeqbaali A.A.S."/>
            <person name="Kundu B."/>
            <person name="Saeed E.E."/>
            <person name="Sukumarinath V."/>
            <person name="Mishra A.K."/>
            <person name="Hazzouri K.M."/>
            <person name="Almaskari R."/>
            <person name="Sharma A.K."/>
            <person name="Amiri K.M.A."/>
        </authorList>
    </citation>
    <scope>NUCLEOTIDE SEQUENCE [LARGE SCALE GENOMIC DNA]</scope>
    <source>
        <strain evidence="2">kcgeb_sd</strain>
    </source>
</reference>
<dbReference type="EMBL" id="CP144918">
    <property type="protein sequence ID" value="WWA48431.1"/>
    <property type="molecule type" value="Genomic_DNA"/>
</dbReference>